<name>A0A917JX87_9GAMM</name>
<dbReference type="GO" id="GO:0008237">
    <property type="term" value="F:metallopeptidase activity"/>
    <property type="evidence" value="ECO:0007669"/>
    <property type="project" value="UniProtKB-KW"/>
</dbReference>
<dbReference type="EMBL" id="BMPZ01000007">
    <property type="protein sequence ID" value="GGI86466.1"/>
    <property type="molecule type" value="Genomic_DNA"/>
</dbReference>
<dbReference type="PANTHER" id="PTHR33979">
    <property type="entry name" value="OS02G0221600 PROTEIN"/>
    <property type="match status" value="1"/>
</dbReference>
<keyword evidence="1" id="KW-0812">Transmembrane</keyword>
<evidence type="ECO:0000256" key="1">
    <source>
        <dbReference type="SAM" id="Phobius"/>
    </source>
</evidence>
<keyword evidence="3" id="KW-1185">Reference proteome</keyword>
<proteinExistence type="predicted"/>
<reference evidence="2" key="2">
    <citation type="submission" date="2020-09" db="EMBL/GenBank/DDBJ databases">
        <authorList>
            <person name="Sun Q."/>
            <person name="Ohkuma M."/>
        </authorList>
    </citation>
    <scope>NUCLEOTIDE SEQUENCE</scope>
    <source>
        <strain evidence="2">JCM 30804</strain>
    </source>
</reference>
<dbReference type="PANTHER" id="PTHR33979:SF2">
    <property type="entry name" value="PEPTIDASE M50B-LIKE-DOMAIN-CONTAINING PROTEIN"/>
    <property type="match status" value="1"/>
</dbReference>
<accession>A0A917JX87</accession>
<feature type="transmembrane region" description="Helical" evidence="1">
    <location>
        <begin position="81"/>
        <end position="99"/>
    </location>
</feature>
<keyword evidence="2" id="KW-0378">Hydrolase</keyword>
<feature type="transmembrane region" description="Helical" evidence="1">
    <location>
        <begin position="105"/>
        <end position="122"/>
    </location>
</feature>
<dbReference type="InterPro" id="IPR049500">
    <property type="entry name" value="Peptidase_M50B-like"/>
</dbReference>
<sequence>MFTRTPYINVPFNWLETYFHELSHGIATLLTGGSVSHIELFMNGAGLCYSQGGWPVMIGFSGYLGASIWGYLMFNLATWPAGIRTSFAALGGLVVLTIVFWGRDILTVAILIALAVLFFLPLKLSHSRILTSSLRIAALMVLLNALSSPMVLLGMPGAGDAAMLSQTTWIPAWVWVAAWLLVALVLLFSCWRKVYQAYGNSNYT</sequence>
<keyword evidence="2" id="KW-0482">Metalloprotease</keyword>
<organism evidence="2 3">
    <name type="scientific">Shewanella gelidii</name>
    <dbReference type="NCBI Taxonomy" id="1642821"/>
    <lineage>
        <taxon>Bacteria</taxon>
        <taxon>Pseudomonadati</taxon>
        <taxon>Pseudomonadota</taxon>
        <taxon>Gammaproteobacteria</taxon>
        <taxon>Alteromonadales</taxon>
        <taxon>Shewanellaceae</taxon>
        <taxon>Shewanella</taxon>
    </lineage>
</organism>
<dbReference type="Proteomes" id="UP000613743">
    <property type="component" value="Unassembled WGS sequence"/>
</dbReference>
<feature type="transmembrane region" description="Helical" evidence="1">
    <location>
        <begin position="172"/>
        <end position="191"/>
    </location>
</feature>
<protein>
    <submittedName>
        <fullName evidence="2">Membrane zinc metalloprotease</fullName>
    </submittedName>
</protein>
<dbReference type="AlphaFoldDB" id="A0A917JX87"/>
<keyword evidence="2" id="KW-0645">Protease</keyword>
<feature type="transmembrane region" description="Helical" evidence="1">
    <location>
        <begin position="134"/>
        <end position="152"/>
    </location>
</feature>
<gene>
    <name evidence="2" type="ORF">GCM10009332_24780</name>
</gene>
<evidence type="ECO:0000313" key="3">
    <source>
        <dbReference type="Proteomes" id="UP000613743"/>
    </source>
</evidence>
<evidence type="ECO:0000313" key="2">
    <source>
        <dbReference type="EMBL" id="GGI86466.1"/>
    </source>
</evidence>
<comment type="caution">
    <text evidence="2">The sequence shown here is derived from an EMBL/GenBank/DDBJ whole genome shotgun (WGS) entry which is preliminary data.</text>
</comment>
<dbReference type="Pfam" id="PF13398">
    <property type="entry name" value="Peptidase_M50B"/>
    <property type="match status" value="1"/>
</dbReference>
<feature type="transmembrane region" description="Helical" evidence="1">
    <location>
        <begin position="52"/>
        <end position="74"/>
    </location>
</feature>
<reference evidence="2" key="1">
    <citation type="journal article" date="2014" name="Int. J. Syst. Evol. Microbiol.">
        <title>Complete genome sequence of Corynebacterium casei LMG S-19264T (=DSM 44701T), isolated from a smear-ripened cheese.</title>
        <authorList>
            <consortium name="US DOE Joint Genome Institute (JGI-PGF)"/>
            <person name="Walter F."/>
            <person name="Albersmeier A."/>
            <person name="Kalinowski J."/>
            <person name="Ruckert C."/>
        </authorList>
    </citation>
    <scope>NUCLEOTIDE SEQUENCE</scope>
    <source>
        <strain evidence="2">JCM 30804</strain>
    </source>
</reference>
<keyword evidence="1" id="KW-0472">Membrane</keyword>
<keyword evidence="1" id="KW-1133">Transmembrane helix</keyword>